<dbReference type="Proteomes" id="UP000188929">
    <property type="component" value="Unassembled WGS sequence"/>
</dbReference>
<evidence type="ECO:0000256" key="1">
    <source>
        <dbReference type="ARBA" id="ARBA00009743"/>
    </source>
</evidence>
<organism evidence="9 10">
    <name type="scientific">Pseudofrankia asymbiotica</name>
    <dbReference type="NCBI Taxonomy" id="1834516"/>
    <lineage>
        <taxon>Bacteria</taxon>
        <taxon>Bacillati</taxon>
        <taxon>Actinomycetota</taxon>
        <taxon>Actinomycetes</taxon>
        <taxon>Frankiales</taxon>
        <taxon>Frankiaceae</taxon>
        <taxon>Pseudofrankia</taxon>
    </lineage>
</organism>
<feature type="region of interest" description="Disordered" evidence="7">
    <location>
        <begin position="1"/>
        <end position="44"/>
    </location>
</feature>
<dbReference type="EMBL" id="MOMC01000036">
    <property type="protein sequence ID" value="ONH28995.1"/>
    <property type="molecule type" value="Genomic_DNA"/>
</dbReference>
<proteinExistence type="inferred from homology"/>
<keyword evidence="10" id="KW-1185">Reference proteome</keyword>
<dbReference type="SUPFAM" id="SSF51445">
    <property type="entry name" value="(Trans)glycosidases"/>
    <property type="match status" value="1"/>
</dbReference>
<gene>
    <name evidence="9" type="ORF">BL253_18090</name>
</gene>
<comment type="caution">
    <text evidence="9">The sequence shown here is derived from an EMBL/GenBank/DDBJ whole genome shotgun (WGS) entry which is preliminary data.</text>
</comment>
<feature type="compositionally biased region" description="Low complexity" evidence="7">
    <location>
        <begin position="16"/>
        <end position="29"/>
    </location>
</feature>
<dbReference type="EC" id="3.2.1.22" evidence="6"/>
<dbReference type="PROSITE" id="PS00512">
    <property type="entry name" value="ALPHA_GALACTOSIDASE"/>
    <property type="match status" value="1"/>
</dbReference>
<name>A0A1V2IBC5_9ACTN</name>
<comment type="catalytic activity">
    <reaction evidence="6">
        <text>Hydrolysis of terminal, non-reducing alpha-D-galactose residues in alpha-D-galactosides, including galactose oligosaccharides, galactomannans and galactolipids.</text>
        <dbReference type="EC" id="3.2.1.22"/>
    </reaction>
</comment>
<dbReference type="Pfam" id="PF16499">
    <property type="entry name" value="Melibiase_2"/>
    <property type="match status" value="1"/>
</dbReference>
<dbReference type="Gene3D" id="2.60.40.1180">
    <property type="entry name" value="Golgi alpha-mannosidase II"/>
    <property type="match status" value="1"/>
</dbReference>
<dbReference type="InterPro" id="IPR000111">
    <property type="entry name" value="Glyco_hydro_27/36_CS"/>
</dbReference>
<dbReference type="CDD" id="cd14792">
    <property type="entry name" value="GH27"/>
    <property type="match status" value="1"/>
</dbReference>
<dbReference type="InterPro" id="IPR041233">
    <property type="entry name" value="Melibiase_C"/>
</dbReference>
<evidence type="ECO:0000256" key="5">
    <source>
        <dbReference type="ARBA" id="ARBA00023295"/>
    </source>
</evidence>
<dbReference type="InterPro" id="IPR002241">
    <property type="entry name" value="Glyco_hydro_27"/>
</dbReference>
<dbReference type="STRING" id="1834516.BL253_18090"/>
<comment type="similarity">
    <text evidence="1 6">Belongs to the glycosyl hydrolase 27 family.</text>
</comment>
<dbReference type="GO" id="GO:0005975">
    <property type="term" value="P:carbohydrate metabolic process"/>
    <property type="evidence" value="ECO:0007669"/>
    <property type="project" value="InterPro"/>
</dbReference>
<evidence type="ECO:0000256" key="4">
    <source>
        <dbReference type="ARBA" id="ARBA00023157"/>
    </source>
</evidence>
<dbReference type="PANTHER" id="PTHR11452">
    <property type="entry name" value="ALPHA-GALACTOSIDASE/ALPHA-N-ACETYLGALACTOSAMINIDASE"/>
    <property type="match status" value="1"/>
</dbReference>
<protein>
    <recommendedName>
        <fullName evidence="6">Alpha-galactosidase</fullName>
        <ecNumber evidence="6">3.2.1.22</ecNumber>
    </recommendedName>
    <alternativeName>
        <fullName evidence="6">Melibiase</fullName>
    </alternativeName>
</protein>
<keyword evidence="5 6" id="KW-0326">Glycosidase</keyword>
<feature type="domain" description="Alpha galactosidase C-terminal" evidence="8">
    <location>
        <begin position="339"/>
        <end position="413"/>
    </location>
</feature>
<dbReference type="Pfam" id="PF17801">
    <property type="entry name" value="Melibiase_C"/>
    <property type="match status" value="1"/>
</dbReference>
<evidence type="ECO:0000256" key="2">
    <source>
        <dbReference type="ARBA" id="ARBA00022729"/>
    </source>
</evidence>
<evidence type="ECO:0000256" key="6">
    <source>
        <dbReference type="RuleBase" id="RU361168"/>
    </source>
</evidence>
<keyword evidence="4 6" id="KW-1015">Disulfide bond</keyword>
<reference evidence="10" key="1">
    <citation type="submission" date="2016-10" db="EMBL/GenBank/DDBJ databases">
        <title>Frankia sp. NRRL B-16386 Genome sequencing.</title>
        <authorList>
            <person name="Ghodhbane-Gtari F."/>
            <person name="Swanson E."/>
            <person name="Gueddou A."/>
            <person name="Hezbri K."/>
            <person name="Ktari K."/>
            <person name="Nouioui I."/>
            <person name="Morris K."/>
            <person name="Simpson S."/>
            <person name="Abebe-Akele F."/>
            <person name="Thomas K."/>
            <person name="Gtari M."/>
            <person name="Tisa L.S."/>
        </authorList>
    </citation>
    <scope>NUCLEOTIDE SEQUENCE [LARGE SCALE GENOMIC DNA]</scope>
    <source>
        <strain evidence="10">NRRL B-16386</strain>
    </source>
</reference>
<dbReference type="AlphaFoldDB" id="A0A1V2IBC5"/>
<keyword evidence="2" id="KW-0732">Signal</keyword>
<dbReference type="SUPFAM" id="SSF51011">
    <property type="entry name" value="Glycosyl hydrolase domain"/>
    <property type="match status" value="1"/>
</dbReference>
<dbReference type="PANTHER" id="PTHR11452:SF75">
    <property type="entry name" value="ALPHA-GALACTOSIDASE MEL1"/>
    <property type="match status" value="1"/>
</dbReference>
<dbReference type="InterPro" id="IPR017853">
    <property type="entry name" value="GH"/>
</dbReference>
<dbReference type="InterPro" id="IPR013785">
    <property type="entry name" value="Aldolase_TIM"/>
</dbReference>
<dbReference type="FunFam" id="2.60.40.1180:FF:000008">
    <property type="entry name" value="Alpha-galactosidase"/>
    <property type="match status" value="1"/>
</dbReference>
<evidence type="ECO:0000313" key="10">
    <source>
        <dbReference type="Proteomes" id="UP000188929"/>
    </source>
</evidence>
<evidence type="ECO:0000256" key="3">
    <source>
        <dbReference type="ARBA" id="ARBA00022801"/>
    </source>
</evidence>
<accession>A0A1V2IBC5</accession>
<sequence>MPTDPTLARIHDIPLGSGPVDVPSTSSPSPTGPGAPGAGVSAGPPMGFNHYNHFGNGVTEATVREIADAMVRNGMRAAGYVYVNIDDSWQGGRDANGNIRTNDQFPSGIAALADYVHDRGMKLGIYTTPAARSCAGRVGSEGHEDQDVRSFAAWGVDYIKLDWCGADYSPDGAAAIARKWADAIARSGRPMVLSINAGGTLYVPPWASRIVNLWRTGDDICASWYNQTRSPDPASDCRNRQSAGIRDYLSSNTPANASFVGPGHWADPDMLEVGNAGLSFEEAKTHFSVWAMWSAPLLAGNDPRGMNGTDDASRVLLNTEVIAVDQDSRSVMATKARDDDGLQIWRKPLAGGTQAVALVNTRDAATTMTLSWSDLAWAKVSAMRDLWRHADLVPSGTGYTVNVPAHGTVMLRVAGS</sequence>
<keyword evidence="3 6" id="KW-0378">Hydrolase</keyword>
<dbReference type="Gene3D" id="3.20.20.70">
    <property type="entry name" value="Aldolase class I"/>
    <property type="match status" value="1"/>
</dbReference>
<dbReference type="PRINTS" id="PR00740">
    <property type="entry name" value="GLHYDRLASE27"/>
</dbReference>
<dbReference type="GO" id="GO:0004557">
    <property type="term" value="F:alpha-galactosidase activity"/>
    <property type="evidence" value="ECO:0007669"/>
    <property type="project" value="UniProtKB-EC"/>
</dbReference>
<evidence type="ECO:0000313" key="9">
    <source>
        <dbReference type="EMBL" id="ONH28995.1"/>
    </source>
</evidence>
<dbReference type="InterPro" id="IPR013780">
    <property type="entry name" value="Glyco_hydro_b"/>
</dbReference>
<evidence type="ECO:0000256" key="7">
    <source>
        <dbReference type="SAM" id="MobiDB-lite"/>
    </source>
</evidence>
<evidence type="ECO:0000259" key="8">
    <source>
        <dbReference type="Pfam" id="PF17801"/>
    </source>
</evidence>